<sequence>MISQFFILSSKGDPLIYKDFRGDSGGRDVAELFYRKLTGLPGDESPVVMHHDDRHFIHIRHNGLYLVATTSENISPFSLLELLSRLATLLGDYCGSLGEGTISRNVALVYELLDEVLDYGYVQTTSMEMLRNFIQTEAVVSKPFSLFDLSSVGLFGAETQQSKVAPSSAASRPVLSSRSDQSQKNEVFLDVVERLSVLIASNGSLLKVDVQGEIRLKSFLPSGSEMRIGLTEEFCVGKSELRGYGPGIRVDEVSFHSSVHLDEFESHRILRLQPPQGELTVMRYQLSDDLPSPLPFRLFPSVQWDRGSGSQALNVRLHLPLPRGVVSLSQELSSPEQKAELREGALRWDLPRVQGGSQLSGLFQMDVPGIPGPPGPGPSGAAPLGLGPASLSFELPRHTCSGLQVRFLRLPFRPCGNANPHKWVRHLSHSDAYVIRI</sequence>
<dbReference type="CDD" id="cd14838">
    <property type="entry name" value="AP4_Mu_N"/>
    <property type="match status" value="1"/>
</dbReference>
<dbReference type="FunFam" id="3.30.450.60:FF:000018">
    <property type="entry name" value="AP-4 complex subunit mu-1 isoform X1"/>
    <property type="match status" value="1"/>
</dbReference>
<reference evidence="8" key="1">
    <citation type="submission" date="2025-05" db="UniProtKB">
        <authorList>
            <consortium name="Ensembl"/>
        </authorList>
    </citation>
    <scope>IDENTIFICATION</scope>
</reference>
<evidence type="ECO:0000313" key="8">
    <source>
        <dbReference type="Ensembl" id="ENSSSCP00015031320.1"/>
    </source>
</evidence>
<evidence type="ECO:0000256" key="1">
    <source>
        <dbReference type="ARBA" id="ARBA00004184"/>
    </source>
</evidence>
<dbReference type="GO" id="GO:0016192">
    <property type="term" value="P:vesicle-mediated transport"/>
    <property type="evidence" value="ECO:0007669"/>
    <property type="project" value="InterPro"/>
</dbReference>
<evidence type="ECO:0000259" key="7">
    <source>
        <dbReference type="PROSITE" id="PS51072"/>
    </source>
</evidence>
<dbReference type="InterPro" id="IPR022775">
    <property type="entry name" value="AP_mu_sigma_su"/>
</dbReference>
<feature type="domain" description="MHD" evidence="7">
    <location>
        <begin position="184"/>
        <end position="436"/>
    </location>
</feature>
<proteinExistence type="inferred from homology"/>
<evidence type="ECO:0000256" key="4">
    <source>
        <dbReference type="ARBA" id="ARBA00022927"/>
    </source>
</evidence>
<dbReference type="InterPro" id="IPR050431">
    <property type="entry name" value="Adaptor_comp_med_subunit"/>
</dbReference>
<keyword evidence="4 6" id="KW-0653">Protein transport</keyword>
<dbReference type="InterPro" id="IPR036168">
    <property type="entry name" value="AP2_Mu_C_sf"/>
</dbReference>
<dbReference type="InterPro" id="IPR001392">
    <property type="entry name" value="Clathrin_mu"/>
</dbReference>
<dbReference type="Gene3D" id="2.60.40.1170">
    <property type="entry name" value="Mu homology domain, subdomain B"/>
    <property type="match status" value="2"/>
</dbReference>
<keyword evidence="5" id="KW-0472">Membrane</keyword>
<dbReference type="SUPFAM" id="SSF64356">
    <property type="entry name" value="SNARE-like"/>
    <property type="match status" value="1"/>
</dbReference>
<accession>A0A8D0PBG8</accession>
<dbReference type="AlphaFoldDB" id="A0A8D0PBG8"/>
<dbReference type="InterPro" id="IPR011012">
    <property type="entry name" value="Longin-like_dom_sf"/>
</dbReference>
<dbReference type="GO" id="GO:0006886">
    <property type="term" value="P:intracellular protein transport"/>
    <property type="evidence" value="ECO:0007669"/>
    <property type="project" value="UniProtKB-UniRule"/>
</dbReference>
<keyword evidence="3 6" id="KW-0813">Transport</keyword>
<dbReference type="Gene3D" id="3.30.450.60">
    <property type="match status" value="1"/>
</dbReference>
<dbReference type="Proteomes" id="UP000694726">
    <property type="component" value="Unplaced"/>
</dbReference>
<evidence type="ECO:0000256" key="5">
    <source>
        <dbReference type="ARBA" id="ARBA00023136"/>
    </source>
</evidence>
<dbReference type="Ensembl" id="ENSSSCT00065066250.1">
    <property type="protein sequence ID" value="ENSSSCP00065028711.1"/>
    <property type="gene ID" value="ENSSSCG00065048364.1"/>
</dbReference>
<dbReference type="GO" id="GO:0030131">
    <property type="term" value="C:clathrin adaptor complex"/>
    <property type="evidence" value="ECO:0007669"/>
    <property type="project" value="UniProtKB-UniRule"/>
</dbReference>
<dbReference type="Proteomes" id="UP000694724">
    <property type="component" value="Unplaced"/>
</dbReference>
<dbReference type="Ensembl" id="ENSSSCT00055055074.1">
    <property type="protein sequence ID" value="ENSSSCP00055043943.1"/>
    <property type="gene ID" value="ENSSSCG00055027574.1"/>
</dbReference>
<dbReference type="GO" id="GO:0012505">
    <property type="term" value="C:endomembrane system"/>
    <property type="evidence" value="ECO:0007669"/>
    <property type="project" value="UniProtKB-SubCell"/>
</dbReference>
<dbReference type="PANTHER" id="PTHR10529">
    <property type="entry name" value="AP COMPLEX SUBUNIT MU"/>
    <property type="match status" value="1"/>
</dbReference>
<evidence type="ECO:0000313" key="9">
    <source>
        <dbReference type="Proteomes" id="UP000694726"/>
    </source>
</evidence>
<organism evidence="8 9">
    <name type="scientific">Sus scrofa</name>
    <name type="common">Pig</name>
    <dbReference type="NCBI Taxonomy" id="9823"/>
    <lineage>
        <taxon>Eukaryota</taxon>
        <taxon>Metazoa</taxon>
        <taxon>Chordata</taxon>
        <taxon>Craniata</taxon>
        <taxon>Vertebrata</taxon>
        <taxon>Euteleostomi</taxon>
        <taxon>Mammalia</taxon>
        <taxon>Eutheria</taxon>
        <taxon>Laurasiatheria</taxon>
        <taxon>Artiodactyla</taxon>
        <taxon>Suina</taxon>
        <taxon>Suidae</taxon>
        <taxon>Sus</taxon>
    </lineage>
</organism>
<comment type="similarity">
    <text evidence="2 6">Belongs to the adaptor complexes medium subunit family.</text>
</comment>
<protein>
    <submittedName>
        <fullName evidence="8">Adaptor related protein complex 4 subunit mu 1</fullName>
    </submittedName>
</protein>
<dbReference type="PIRSF" id="PIRSF005992">
    <property type="entry name" value="Clathrin_mu"/>
    <property type="match status" value="1"/>
</dbReference>
<dbReference type="PRINTS" id="PR00314">
    <property type="entry name" value="CLATHRINADPT"/>
</dbReference>
<dbReference type="SUPFAM" id="SSF49447">
    <property type="entry name" value="Second domain of Mu2 adaptin subunit (ap50) of ap2 adaptor"/>
    <property type="match status" value="1"/>
</dbReference>
<dbReference type="InterPro" id="IPR018240">
    <property type="entry name" value="Clathrin_mu_CS"/>
</dbReference>
<evidence type="ECO:0000256" key="2">
    <source>
        <dbReference type="ARBA" id="ARBA00005324"/>
    </source>
</evidence>
<dbReference type="Ensembl" id="ENSSSCT00015077761.1">
    <property type="protein sequence ID" value="ENSSSCP00015031320.1"/>
    <property type="gene ID" value="ENSSSCG00015057911.1"/>
</dbReference>
<evidence type="ECO:0000256" key="3">
    <source>
        <dbReference type="ARBA" id="ARBA00022448"/>
    </source>
</evidence>
<dbReference type="Pfam" id="PF00928">
    <property type="entry name" value="Adap_comp_sub"/>
    <property type="match status" value="1"/>
</dbReference>
<evidence type="ECO:0000256" key="6">
    <source>
        <dbReference type="PIRNR" id="PIRNR005992"/>
    </source>
</evidence>
<comment type="subcellular location">
    <subcellularLocation>
        <location evidence="1">Endomembrane system</location>
        <topology evidence="1">Peripheral membrane protein</topology>
    </subcellularLocation>
</comment>
<dbReference type="InterPro" id="IPR028565">
    <property type="entry name" value="MHD"/>
</dbReference>
<dbReference type="Ensembl" id="ENSSSCT00025014071.1">
    <property type="protein sequence ID" value="ENSSSCP00025005456.1"/>
    <property type="gene ID" value="ENSSSCG00025010675.1"/>
</dbReference>
<name>A0A8D0PBG8_PIG</name>
<dbReference type="Pfam" id="PF01217">
    <property type="entry name" value="Clat_adaptor_s"/>
    <property type="match status" value="1"/>
</dbReference>
<dbReference type="Proteomes" id="UP000694727">
    <property type="component" value="Unplaced"/>
</dbReference>
<dbReference type="PROSITE" id="PS00991">
    <property type="entry name" value="CLAT_ADAPTOR_M_2"/>
    <property type="match status" value="1"/>
</dbReference>
<dbReference type="PROSITE" id="PS51072">
    <property type="entry name" value="MHD"/>
    <property type="match status" value="1"/>
</dbReference>
<dbReference type="Proteomes" id="UP000694725">
    <property type="component" value="Unplaced"/>
</dbReference>